<gene>
    <name evidence="1" type="ORF">CK498_13050</name>
</gene>
<dbReference type="Gene3D" id="3.30.2310.20">
    <property type="entry name" value="RelE-like"/>
    <property type="match status" value="1"/>
</dbReference>
<dbReference type="AlphaFoldDB" id="A0A2A2EX78"/>
<proteinExistence type="predicted"/>
<dbReference type="RefSeq" id="WP_089656889.1">
    <property type="nucleotide sequence ID" value="NZ_NSKB01000004.1"/>
</dbReference>
<protein>
    <recommendedName>
        <fullName evidence="3">Type II toxin-antitoxin system RelE/ParE family toxin</fullName>
    </recommendedName>
</protein>
<organism evidence="1 2">
    <name type="scientific">Halomonas salipaludis</name>
    <dbReference type="NCBI Taxonomy" id="2032625"/>
    <lineage>
        <taxon>Bacteria</taxon>
        <taxon>Pseudomonadati</taxon>
        <taxon>Pseudomonadota</taxon>
        <taxon>Gammaproteobacteria</taxon>
        <taxon>Oceanospirillales</taxon>
        <taxon>Halomonadaceae</taxon>
        <taxon>Halomonas</taxon>
    </lineage>
</organism>
<evidence type="ECO:0000313" key="2">
    <source>
        <dbReference type="Proteomes" id="UP000217771"/>
    </source>
</evidence>
<comment type="caution">
    <text evidence="1">The sequence shown here is derived from an EMBL/GenBank/DDBJ whole genome shotgun (WGS) entry which is preliminary data.</text>
</comment>
<evidence type="ECO:0000313" key="1">
    <source>
        <dbReference type="EMBL" id="PAU76893.1"/>
    </source>
</evidence>
<dbReference type="Proteomes" id="UP000217771">
    <property type="component" value="Unassembled WGS sequence"/>
</dbReference>
<dbReference type="InterPro" id="IPR035093">
    <property type="entry name" value="RelE/ParE_toxin_dom_sf"/>
</dbReference>
<sequence>MKLRLLDSAVDDLLEATAFYDAQVAGLGDYFIDNLSADIDSLRHHAGIHQRVFGFHRLLAKRFPFAIYYSVNADEVRVYAILDCRRAPEWIRQRLS</sequence>
<reference evidence="1 2" key="1">
    <citation type="submission" date="2017-08" db="EMBL/GenBank/DDBJ databases">
        <title>Halomonas alkalisoli sp. nov., isolated from saline alkaline soil.</title>
        <authorList>
            <person name="Wang D."/>
            <person name="Zhang G."/>
        </authorList>
    </citation>
    <scope>NUCLEOTIDE SEQUENCE [LARGE SCALE GENOMIC DNA]</scope>
    <source>
        <strain evidence="1 2">WRN001</strain>
    </source>
</reference>
<keyword evidence="2" id="KW-1185">Reference proteome</keyword>
<accession>A0A2A2EX78</accession>
<dbReference type="EMBL" id="NSKB01000004">
    <property type="protein sequence ID" value="PAU76893.1"/>
    <property type="molecule type" value="Genomic_DNA"/>
</dbReference>
<dbReference type="OrthoDB" id="9809155at2"/>
<evidence type="ECO:0008006" key="3">
    <source>
        <dbReference type="Google" id="ProtNLM"/>
    </source>
</evidence>
<name>A0A2A2EX78_9GAMM</name>